<name>A0A9D2NM69_9FIRM</name>
<reference evidence="1" key="1">
    <citation type="journal article" date="2021" name="PeerJ">
        <title>Extensive microbial diversity within the chicken gut microbiome revealed by metagenomics and culture.</title>
        <authorList>
            <person name="Gilroy R."/>
            <person name="Ravi A."/>
            <person name="Getino M."/>
            <person name="Pursley I."/>
            <person name="Horton D.L."/>
            <person name="Alikhan N.F."/>
            <person name="Baker D."/>
            <person name="Gharbi K."/>
            <person name="Hall N."/>
            <person name="Watson M."/>
            <person name="Adriaenssens E.M."/>
            <person name="Foster-Nyarko E."/>
            <person name="Jarju S."/>
            <person name="Secka A."/>
            <person name="Antonio M."/>
            <person name="Oren A."/>
            <person name="Chaudhuri R.R."/>
            <person name="La Ragione R."/>
            <person name="Hildebrand F."/>
            <person name="Pallen M.J."/>
        </authorList>
    </citation>
    <scope>NUCLEOTIDE SEQUENCE</scope>
    <source>
        <strain evidence="1">ChiW19-954</strain>
    </source>
</reference>
<protein>
    <submittedName>
        <fullName evidence="1">Uncharacterized protein</fullName>
    </submittedName>
</protein>
<comment type="caution">
    <text evidence="1">The sequence shown here is derived from an EMBL/GenBank/DDBJ whole genome shotgun (WGS) entry which is preliminary data.</text>
</comment>
<evidence type="ECO:0000313" key="1">
    <source>
        <dbReference type="EMBL" id="HJC33848.1"/>
    </source>
</evidence>
<dbReference type="Proteomes" id="UP000823890">
    <property type="component" value="Unassembled WGS sequence"/>
</dbReference>
<accession>A0A9D2NM69</accession>
<evidence type="ECO:0000313" key="2">
    <source>
        <dbReference type="Proteomes" id="UP000823890"/>
    </source>
</evidence>
<sequence>MRQNSNETAENMISMEEYLKKRQAMAPPAVRWQTEGTKEPETALKLAELLYV</sequence>
<organism evidence="1 2">
    <name type="scientific">Candidatus Mediterraneibacter faecipullorum</name>
    <dbReference type="NCBI Taxonomy" id="2838670"/>
    <lineage>
        <taxon>Bacteria</taxon>
        <taxon>Bacillati</taxon>
        <taxon>Bacillota</taxon>
        <taxon>Clostridia</taxon>
        <taxon>Lachnospirales</taxon>
        <taxon>Lachnospiraceae</taxon>
        <taxon>Mediterraneibacter</taxon>
    </lineage>
</organism>
<gene>
    <name evidence="1" type="ORF">H9758_04555</name>
</gene>
<proteinExistence type="predicted"/>
<dbReference type="AlphaFoldDB" id="A0A9D2NM69"/>
<reference evidence="1" key="2">
    <citation type="submission" date="2021-04" db="EMBL/GenBank/DDBJ databases">
        <authorList>
            <person name="Gilroy R."/>
        </authorList>
    </citation>
    <scope>NUCLEOTIDE SEQUENCE</scope>
    <source>
        <strain evidence="1">ChiW19-954</strain>
    </source>
</reference>
<dbReference type="EMBL" id="DWWO01000056">
    <property type="protein sequence ID" value="HJC33848.1"/>
    <property type="molecule type" value="Genomic_DNA"/>
</dbReference>